<proteinExistence type="predicted"/>
<reference evidence="1" key="1">
    <citation type="submission" date="2022-06" db="EMBL/GenBank/DDBJ databases">
        <title>Genome public.</title>
        <authorList>
            <person name="Sun Q."/>
        </authorList>
    </citation>
    <scope>NUCLEOTIDE SEQUENCE</scope>
    <source>
        <strain evidence="1">CWNU-1</strain>
    </source>
</reference>
<protein>
    <submittedName>
        <fullName evidence="1">Uncharacterized protein</fullName>
    </submittedName>
</protein>
<evidence type="ECO:0000313" key="2">
    <source>
        <dbReference type="Proteomes" id="UP001431429"/>
    </source>
</evidence>
<dbReference type="RefSeq" id="WP_250918626.1">
    <property type="nucleotide sequence ID" value="NZ_JAMQAW010000007.1"/>
</dbReference>
<organism evidence="1 2">
    <name type="scientific">Streptomyces albipurpureus</name>
    <dbReference type="NCBI Taxonomy" id="2897419"/>
    <lineage>
        <taxon>Bacteria</taxon>
        <taxon>Bacillati</taxon>
        <taxon>Actinomycetota</taxon>
        <taxon>Actinomycetes</taxon>
        <taxon>Kitasatosporales</taxon>
        <taxon>Streptomycetaceae</taxon>
        <taxon>Streptomyces</taxon>
    </lineage>
</organism>
<comment type="caution">
    <text evidence="1">The sequence shown here is derived from an EMBL/GenBank/DDBJ whole genome shotgun (WGS) entry which is preliminary data.</text>
</comment>
<accession>A0ABT0UKZ8</accession>
<evidence type="ECO:0000313" key="1">
    <source>
        <dbReference type="EMBL" id="MCM2388285.1"/>
    </source>
</evidence>
<dbReference type="EMBL" id="JAMQAW010000007">
    <property type="protein sequence ID" value="MCM2388285.1"/>
    <property type="molecule type" value="Genomic_DNA"/>
</dbReference>
<gene>
    <name evidence="1" type="ORF">NBG84_08225</name>
</gene>
<dbReference type="Proteomes" id="UP001431429">
    <property type="component" value="Unassembled WGS sequence"/>
</dbReference>
<sequence>MRRSGGLWHALAEVIGGALLMLSDPHLDWGLIGSLPREVQILLGTVVLALLAVRRRYPIAGLLGVDALPSAHKAALFPLPRPT</sequence>
<keyword evidence="2" id="KW-1185">Reference proteome</keyword>
<name>A0ABT0UKZ8_9ACTN</name>